<feature type="compositionally biased region" description="Polar residues" evidence="5">
    <location>
        <begin position="205"/>
        <end position="214"/>
    </location>
</feature>
<reference evidence="7 8" key="1">
    <citation type="journal article" date="2024" name="G3 (Bethesda)">
        <title>Genome assembly of Hibiscus sabdariffa L. provides insights into metabolisms of medicinal natural products.</title>
        <authorList>
            <person name="Kim T."/>
        </authorList>
    </citation>
    <scope>NUCLEOTIDE SEQUENCE [LARGE SCALE GENOMIC DNA]</scope>
    <source>
        <strain evidence="7">TK-2024</strain>
        <tissue evidence="7">Old leaves</tissue>
    </source>
</reference>
<feature type="domain" description="SWIM-type" evidence="6">
    <location>
        <begin position="64"/>
        <end position="96"/>
    </location>
</feature>
<dbReference type="PROSITE" id="PS50966">
    <property type="entry name" value="ZF_SWIM"/>
    <property type="match status" value="1"/>
</dbReference>
<evidence type="ECO:0000313" key="7">
    <source>
        <dbReference type="EMBL" id="KAK9042891.1"/>
    </source>
</evidence>
<proteinExistence type="predicted"/>
<evidence type="ECO:0000256" key="1">
    <source>
        <dbReference type="ARBA" id="ARBA00022723"/>
    </source>
</evidence>
<dbReference type="SMART" id="SM00575">
    <property type="entry name" value="ZnF_PMZ"/>
    <property type="match status" value="1"/>
</dbReference>
<gene>
    <name evidence="7" type="ORF">V6N11_071245</name>
</gene>
<dbReference type="Pfam" id="PF04434">
    <property type="entry name" value="SWIM"/>
    <property type="match status" value="1"/>
</dbReference>
<sequence length="226" mass="26237">MLEEINSKLMRRAYKQKDAMRRFNGQICPKIQKKLEKLKLESFKCILDWSGGQTFQVRCPSTHFVVNIAEMTCSCRRWQLSGLPCSHAISCIFNRRLQVEDYVDNCYKVATFLNTYAYTINPIAGEDQWDSVQHGDAIISPELPKPKRGRHQTTRKKNAIEILEEKEKKSNLLKLSRKGIKMTCSICGQQGHNKRFHGNENYFQERTQVDSSKPPTDPVQDFVEDF</sequence>
<evidence type="ECO:0000256" key="3">
    <source>
        <dbReference type="ARBA" id="ARBA00022833"/>
    </source>
</evidence>
<evidence type="ECO:0000313" key="8">
    <source>
        <dbReference type="Proteomes" id="UP001396334"/>
    </source>
</evidence>
<evidence type="ECO:0000256" key="2">
    <source>
        <dbReference type="ARBA" id="ARBA00022771"/>
    </source>
</evidence>
<keyword evidence="2 4" id="KW-0863">Zinc-finger</keyword>
<dbReference type="InterPro" id="IPR006564">
    <property type="entry name" value="Znf_PMZ"/>
</dbReference>
<protein>
    <recommendedName>
        <fullName evidence="6">SWIM-type domain-containing protein</fullName>
    </recommendedName>
</protein>
<keyword evidence="3" id="KW-0862">Zinc</keyword>
<dbReference type="EMBL" id="JBBPBN010000003">
    <property type="protein sequence ID" value="KAK9042891.1"/>
    <property type="molecule type" value="Genomic_DNA"/>
</dbReference>
<dbReference type="PANTHER" id="PTHR31973:SF187">
    <property type="entry name" value="MUTATOR TRANSPOSASE MUDRA PROTEIN"/>
    <property type="match status" value="1"/>
</dbReference>
<organism evidence="7 8">
    <name type="scientific">Hibiscus sabdariffa</name>
    <name type="common">roselle</name>
    <dbReference type="NCBI Taxonomy" id="183260"/>
    <lineage>
        <taxon>Eukaryota</taxon>
        <taxon>Viridiplantae</taxon>
        <taxon>Streptophyta</taxon>
        <taxon>Embryophyta</taxon>
        <taxon>Tracheophyta</taxon>
        <taxon>Spermatophyta</taxon>
        <taxon>Magnoliopsida</taxon>
        <taxon>eudicotyledons</taxon>
        <taxon>Gunneridae</taxon>
        <taxon>Pentapetalae</taxon>
        <taxon>rosids</taxon>
        <taxon>malvids</taxon>
        <taxon>Malvales</taxon>
        <taxon>Malvaceae</taxon>
        <taxon>Malvoideae</taxon>
        <taxon>Hibiscus</taxon>
    </lineage>
</organism>
<dbReference type="Proteomes" id="UP001396334">
    <property type="component" value="Unassembled WGS sequence"/>
</dbReference>
<dbReference type="PANTHER" id="PTHR31973">
    <property type="entry name" value="POLYPROTEIN, PUTATIVE-RELATED"/>
    <property type="match status" value="1"/>
</dbReference>
<evidence type="ECO:0000256" key="4">
    <source>
        <dbReference type="PROSITE-ProRule" id="PRU00325"/>
    </source>
</evidence>
<dbReference type="InterPro" id="IPR007527">
    <property type="entry name" value="Znf_SWIM"/>
</dbReference>
<name>A0ABR2U053_9ROSI</name>
<accession>A0ABR2U053</accession>
<feature type="region of interest" description="Disordered" evidence="5">
    <location>
        <begin position="205"/>
        <end position="226"/>
    </location>
</feature>
<comment type="caution">
    <text evidence="7">The sequence shown here is derived from an EMBL/GenBank/DDBJ whole genome shotgun (WGS) entry which is preliminary data.</text>
</comment>
<keyword evidence="1" id="KW-0479">Metal-binding</keyword>
<keyword evidence="8" id="KW-1185">Reference proteome</keyword>
<evidence type="ECO:0000256" key="5">
    <source>
        <dbReference type="SAM" id="MobiDB-lite"/>
    </source>
</evidence>
<evidence type="ECO:0000259" key="6">
    <source>
        <dbReference type="PROSITE" id="PS50966"/>
    </source>
</evidence>